<dbReference type="Pfam" id="PF02515">
    <property type="entry name" value="CoA_transf_3"/>
    <property type="match status" value="1"/>
</dbReference>
<protein>
    <submittedName>
        <fullName evidence="1">Uncharacterized protein</fullName>
    </submittedName>
</protein>
<sequence>MTPRIGVHLARNDNDAAATRRDVLTRPAYGIFATADEKHLALAALETPFWRRLVKTLALSELAVPALDEYAQRVARTNGIATLLGSRFPVPMQGMIDDSHITPALGEHTEAILQKWAGTRQTSHDCVR</sequence>
<accession>A0A0C5JBG9</accession>
<dbReference type="PATRIC" id="fig|1565605.3.peg.2903"/>
<evidence type="ECO:0000313" key="1">
    <source>
        <dbReference type="EMBL" id="AJP49200.1"/>
    </source>
</evidence>
<dbReference type="AlphaFoldDB" id="A0A0C5JBG9"/>
<dbReference type="STRING" id="1565605.PG1C_13720"/>
<reference evidence="1 2" key="1">
    <citation type="journal article" date="2015" name="Genome Announc.">
        <title>Complete Genome Sequence of a Novel Bacterium within the Family Rhodocyclaceae That Degrades Polycyclic Aromatic Hydrocarbons.</title>
        <authorList>
            <person name="Singleton D.R."/>
            <person name="Dickey A.N."/>
            <person name="Scholl E.H."/>
            <person name="Wright F.A."/>
            <person name="Aitken M.D."/>
        </authorList>
    </citation>
    <scope>NUCLEOTIDE SEQUENCE [LARGE SCALE GENOMIC DNA]</scope>
    <source>
        <strain evidence="2">PG1-Ca6</strain>
    </source>
</reference>
<organism evidence="1 2">
    <name type="scientific">Rugosibacter aromaticivorans</name>
    <dbReference type="NCBI Taxonomy" id="1565605"/>
    <lineage>
        <taxon>Bacteria</taxon>
        <taxon>Pseudomonadati</taxon>
        <taxon>Pseudomonadota</taxon>
        <taxon>Betaproteobacteria</taxon>
        <taxon>Nitrosomonadales</taxon>
        <taxon>Sterolibacteriaceae</taxon>
        <taxon>Rugosibacter</taxon>
    </lineage>
</organism>
<dbReference type="InterPro" id="IPR023606">
    <property type="entry name" value="CoA-Trfase_III_dom_1_sf"/>
</dbReference>
<dbReference type="SUPFAM" id="SSF89796">
    <property type="entry name" value="CoA-transferase family III (CaiB/BaiF)"/>
    <property type="match status" value="1"/>
</dbReference>
<dbReference type="Gene3D" id="3.30.1540.10">
    <property type="entry name" value="formyl-coa transferase, domain 3"/>
    <property type="match status" value="1"/>
</dbReference>
<dbReference type="HOGENOM" id="CLU_1957827_0_0_4"/>
<dbReference type="EMBL" id="CP010554">
    <property type="protein sequence ID" value="AJP49200.1"/>
    <property type="molecule type" value="Genomic_DNA"/>
</dbReference>
<proteinExistence type="predicted"/>
<dbReference type="InterPro" id="IPR003673">
    <property type="entry name" value="CoA-Trfase_fam_III"/>
</dbReference>
<dbReference type="InterPro" id="IPR044855">
    <property type="entry name" value="CoA-Trfase_III_dom3_sf"/>
</dbReference>
<name>A0A0C5JBG9_9PROT</name>
<evidence type="ECO:0000313" key="2">
    <source>
        <dbReference type="Proteomes" id="UP000061603"/>
    </source>
</evidence>
<dbReference type="KEGG" id="rbu:PG1C_13720"/>
<gene>
    <name evidence="1" type="ORF">PG1C_13720</name>
</gene>
<dbReference type="Proteomes" id="UP000061603">
    <property type="component" value="Chromosome"/>
</dbReference>
<dbReference type="RefSeq" id="WP_202635319.1">
    <property type="nucleotide sequence ID" value="NZ_CP010554.1"/>
</dbReference>
<keyword evidence="2" id="KW-1185">Reference proteome</keyword>
<dbReference type="GO" id="GO:0003824">
    <property type="term" value="F:catalytic activity"/>
    <property type="evidence" value="ECO:0007669"/>
    <property type="project" value="InterPro"/>
</dbReference>